<dbReference type="PANTHER" id="PTHR43539:SF68">
    <property type="entry name" value="FLAVIN-BINDING MONOOXYGENASE-LIKE PROTEIN (AFU_ORTHOLOGUE AFUA_4G09220)"/>
    <property type="match status" value="1"/>
</dbReference>
<dbReference type="VEuPathDB" id="FungiDB:BO78DRAFT_424545"/>
<proteinExistence type="predicted"/>
<evidence type="ECO:0000313" key="2">
    <source>
        <dbReference type="EMBL" id="PYI00380.1"/>
    </source>
</evidence>
<keyword evidence="2" id="KW-0503">Monooxygenase</keyword>
<dbReference type="OrthoDB" id="74360at2759"/>
<keyword evidence="3" id="KW-1185">Reference proteome</keyword>
<dbReference type="AlphaFoldDB" id="A0A319DSF9"/>
<dbReference type="InterPro" id="IPR050982">
    <property type="entry name" value="Auxin_biosynth/cation_transpt"/>
</dbReference>
<evidence type="ECO:0000313" key="3">
    <source>
        <dbReference type="Proteomes" id="UP000248423"/>
    </source>
</evidence>
<dbReference type="SUPFAM" id="SSF51905">
    <property type="entry name" value="FAD/NAD(P)-binding domain"/>
    <property type="match status" value="1"/>
</dbReference>
<dbReference type="Proteomes" id="UP000248423">
    <property type="component" value="Unassembled WGS sequence"/>
</dbReference>
<accession>A0A319DSF9</accession>
<dbReference type="PANTHER" id="PTHR43539">
    <property type="entry name" value="FLAVIN-BINDING MONOOXYGENASE-LIKE PROTEIN (AFU_ORTHOLOGUE AFUA_4G09220)"/>
    <property type="match status" value="1"/>
</dbReference>
<name>A0A319DSF9_ASPSB</name>
<sequence>MANLPQGILPTLPCSLPKCHLPEDIDAAAVAREFTTPPSPLSLDHFMSDALWRDSVALTGTFRTFYSAATIIEAWNSRCLARQAQGFQLAPEAARAVRPAPCLGWIEVPFTFETESLPAATCSGFLSLVPDGNGGWKIWLLRTILEEFRGQPSVDELEPNTPTAHRPFHDGASYECVVVGCGQSGLSVAGRLQALGVSYLVVDKAPRVGDSWLQRYESMKYTAASVICFCLPFGPTFTDEYPDLMNRQELARGYQDWAERYSINISFSTELVSGTWDEDHRKWTLQLRQQQGEQITTRSITCSHVVMAVGAGGHEPVRPTYPGEDIFQGDILHTAQYKSPHQWEGKHAVIIGSANSAHDAAADMVGTGMASITMIQRSRTCIIPVEYMPKFSKGSKLADRQQLSNPLTVNRLVSILSIRGQIAQNPERFDALERAGFKVDRDGEVIAHVTERYGGIIWTLETAPISLKDWFVKVKSNSHPVTFTPTGLLFEDDTHLPADVVIFATGYKWNVRDTIGELFGEKIYDQVEDYWGLDKEGEIRGAFKPSPRMYGHIWFISGTTTHSRYYSRFIALHIKADVMGTPVPVYRDTPGDGVSKVVEMGKDEYKN</sequence>
<keyword evidence="1" id="KW-0560">Oxidoreductase</keyword>
<evidence type="ECO:0000256" key="1">
    <source>
        <dbReference type="ARBA" id="ARBA00023002"/>
    </source>
</evidence>
<dbReference type="GO" id="GO:0050660">
    <property type="term" value="F:flavin adenine dinucleotide binding"/>
    <property type="evidence" value="ECO:0007669"/>
    <property type="project" value="TreeGrafter"/>
</dbReference>
<dbReference type="EMBL" id="KZ826455">
    <property type="protein sequence ID" value="PYI00380.1"/>
    <property type="molecule type" value="Genomic_DNA"/>
</dbReference>
<dbReference type="Gene3D" id="3.50.50.60">
    <property type="entry name" value="FAD/NAD(P)-binding domain"/>
    <property type="match status" value="1"/>
</dbReference>
<gene>
    <name evidence="2" type="ORF">BO78DRAFT_424545</name>
</gene>
<organism evidence="2 3">
    <name type="scientific">Aspergillus sclerotiicarbonarius (strain CBS 121057 / IBT 28362)</name>
    <dbReference type="NCBI Taxonomy" id="1448318"/>
    <lineage>
        <taxon>Eukaryota</taxon>
        <taxon>Fungi</taxon>
        <taxon>Dikarya</taxon>
        <taxon>Ascomycota</taxon>
        <taxon>Pezizomycotina</taxon>
        <taxon>Eurotiomycetes</taxon>
        <taxon>Eurotiomycetidae</taxon>
        <taxon>Eurotiales</taxon>
        <taxon>Aspergillaceae</taxon>
        <taxon>Aspergillus</taxon>
        <taxon>Aspergillus subgen. Circumdati</taxon>
    </lineage>
</organism>
<dbReference type="STRING" id="1448318.A0A319DSF9"/>
<dbReference type="InterPro" id="IPR036188">
    <property type="entry name" value="FAD/NAD-bd_sf"/>
</dbReference>
<protein>
    <submittedName>
        <fullName evidence="2">Flavin-containing monooxygenase</fullName>
    </submittedName>
</protein>
<dbReference type="GO" id="GO:0004497">
    <property type="term" value="F:monooxygenase activity"/>
    <property type="evidence" value="ECO:0007669"/>
    <property type="project" value="UniProtKB-KW"/>
</dbReference>
<dbReference type="Pfam" id="PF13738">
    <property type="entry name" value="Pyr_redox_3"/>
    <property type="match status" value="1"/>
</dbReference>
<reference evidence="2 3" key="1">
    <citation type="submission" date="2018-02" db="EMBL/GenBank/DDBJ databases">
        <title>The genomes of Aspergillus section Nigri reveals drivers in fungal speciation.</title>
        <authorList>
            <consortium name="DOE Joint Genome Institute"/>
            <person name="Vesth T.C."/>
            <person name="Nybo J."/>
            <person name="Theobald S."/>
            <person name="Brandl J."/>
            <person name="Frisvad J.C."/>
            <person name="Nielsen K.F."/>
            <person name="Lyhne E.K."/>
            <person name="Kogle M.E."/>
            <person name="Kuo A."/>
            <person name="Riley R."/>
            <person name="Clum A."/>
            <person name="Nolan M."/>
            <person name="Lipzen A."/>
            <person name="Salamov A."/>
            <person name="Henrissat B."/>
            <person name="Wiebenga A."/>
            <person name="De vries R.P."/>
            <person name="Grigoriev I.V."/>
            <person name="Mortensen U.H."/>
            <person name="Andersen M.R."/>
            <person name="Baker S.E."/>
        </authorList>
    </citation>
    <scope>NUCLEOTIDE SEQUENCE [LARGE SCALE GENOMIC DNA]</scope>
    <source>
        <strain evidence="2 3">CBS 121057</strain>
    </source>
</reference>